<gene>
    <name evidence="2" type="ORF">GCM10010995_17610</name>
</gene>
<dbReference type="AlphaFoldDB" id="A0A8J3E9D9"/>
<evidence type="ECO:0000259" key="1">
    <source>
        <dbReference type="SMART" id="SM00966"/>
    </source>
</evidence>
<dbReference type="SMART" id="SM00966">
    <property type="entry name" value="SpoVT_AbrB"/>
    <property type="match status" value="1"/>
</dbReference>
<accession>A0A8J3E9D9</accession>
<proteinExistence type="predicted"/>
<reference evidence="2" key="2">
    <citation type="submission" date="2020-09" db="EMBL/GenBank/DDBJ databases">
        <authorList>
            <person name="Sun Q."/>
            <person name="Zhou Y."/>
        </authorList>
    </citation>
    <scope>NUCLEOTIDE SEQUENCE</scope>
    <source>
        <strain evidence="2">CGMCC 1.15758</strain>
    </source>
</reference>
<dbReference type="Gene3D" id="2.10.260.10">
    <property type="match status" value="1"/>
</dbReference>
<name>A0A8J3E9D9_9GAMM</name>
<evidence type="ECO:0000313" key="3">
    <source>
        <dbReference type="Proteomes" id="UP000636949"/>
    </source>
</evidence>
<dbReference type="OrthoDB" id="9795766at2"/>
<comment type="caution">
    <text evidence="2">The sequence shown here is derived from an EMBL/GenBank/DDBJ whole genome shotgun (WGS) entry which is preliminary data.</text>
</comment>
<protein>
    <recommendedName>
        <fullName evidence="1">SpoVT-AbrB domain-containing protein</fullName>
    </recommendedName>
</protein>
<dbReference type="Proteomes" id="UP000636949">
    <property type="component" value="Unassembled WGS sequence"/>
</dbReference>
<feature type="domain" description="SpoVT-AbrB" evidence="1">
    <location>
        <begin position="8"/>
        <end position="53"/>
    </location>
</feature>
<dbReference type="InterPro" id="IPR037914">
    <property type="entry name" value="SpoVT-AbrB_sf"/>
</dbReference>
<dbReference type="RefSeq" id="WP_117003032.1">
    <property type="nucleotide sequence ID" value="NZ_BMJS01000020.1"/>
</dbReference>
<dbReference type="EMBL" id="BMJS01000020">
    <property type="protein sequence ID" value="GGG00724.1"/>
    <property type="molecule type" value="Genomic_DNA"/>
</dbReference>
<organism evidence="2 3">
    <name type="scientific">Cysteiniphilum litorale</name>
    <dbReference type="NCBI Taxonomy" id="2056700"/>
    <lineage>
        <taxon>Bacteria</taxon>
        <taxon>Pseudomonadati</taxon>
        <taxon>Pseudomonadota</taxon>
        <taxon>Gammaproteobacteria</taxon>
        <taxon>Thiotrichales</taxon>
        <taxon>Fastidiosibacteraceae</taxon>
        <taxon>Cysteiniphilum</taxon>
    </lineage>
</organism>
<dbReference type="SUPFAM" id="SSF89447">
    <property type="entry name" value="AbrB/MazE/MraZ-like"/>
    <property type="match status" value="1"/>
</dbReference>
<reference evidence="2" key="1">
    <citation type="journal article" date="2014" name="Int. J. Syst. Evol. Microbiol.">
        <title>Complete genome sequence of Corynebacterium casei LMG S-19264T (=DSM 44701T), isolated from a smear-ripened cheese.</title>
        <authorList>
            <consortium name="US DOE Joint Genome Institute (JGI-PGF)"/>
            <person name="Walter F."/>
            <person name="Albersmeier A."/>
            <person name="Kalinowski J."/>
            <person name="Ruckert C."/>
        </authorList>
    </citation>
    <scope>NUCLEOTIDE SEQUENCE</scope>
    <source>
        <strain evidence="2">CGMCC 1.15758</strain>
    </source>
</reference>
<sequence>MHTNAKILKWGNSLGIRLSGALRDLTDFKAGTIVDVEIKADGLFIRKAKQKTILPFSESSLLDGLDESSHKDLIVKPQGNEWHD</sequence>
<keyword evidence="3" id="KW-1185">Reference proteome</keyword>
<dbReference type="GO" id="GO:0003677">
    <property type="term" value="F:DNA binding"/>
    <property type="evidence" value="ECO:0007669"/>
    <property type="project" value="InterPro"/>
</dbReference>
<dbReference type="InterPro" id="IPR007159">
    <property type="entry name" value="SpoVT-AbrB_dom"/>
</dbReference>
<evidence type="ECO:0000313" key="2">
    <source>
        <dbReference type="EMBL" id="GGG00724.1"/>
    </source>
</evidence>